<feature type="domain" description="Acyltransferase 3" evidence="2">
    <location>
        <begin position="10"/>
        <end position="348"/>
    </location>
</feature>
<dbReference type="InterPro" id="IPR002656">
    <property type="entry name" value="Acyl_transf_3_dom"/>
</dbReference>
<evidence type="ECO:0000313" key="4">
    <source>
        <dbReference type="Proteomes" id="UP000219285"/>
    </source>
</evidence>
<accession>A0A6M4MHB3</accession>
<evidence type="ECO:0000313" key="3">
    <source>
        <dbReference type="EMBL" id="QJR81990.1"/>
    </source>
</evidence>
<feature type="transmembrane region" description="Helical" evidence="1">
    <location>
        <begin position="57"/>
        <end position="76"/>
    </location>
</feature>
<evidence type="ECO:0000256" key="1">
    <source>
        <dbReference type="SAM" id="Phobius"/>
    </source>
</evidence>
<feature type="transmembrane region" description="Helical" evidence="1">
    <location>
        <begin position="308"/>
        <end position="328"/>
    </location>
</feature>
<reference evidence="4" key="1">
    <citation type="submission" date="2014-12" db="EMBL/GenBank/DDBJ databases">
        <title>Complete genome sequence of a multi-drug resistant Klebsiella pneumoniae.</title>
        <authorList>
            <person name="Hua X."/>
            <person name="Chen Q."/>
            <person name="Li X."/>
            <person name="Feng Y."/>
            <person name="Ruan Z."/>
            <person name="Yu Y."/>
        </authorList>
    </citation>
    <scope>NUCLEOTIDE SEQUENCE [LARGE SCALE GENOMIC DNA]</scope>
    <source>
        <strain evidence="4">5.12</strain>
    </source>
</reference>
<keyword evidence="1" id="KW-0472">Membrane</keyword>
<feature type="transmembrane region" description="Helical" evidence="1">
    <location>
        <begin position="88"/>
        <end position="110"/>
    </location>
</feature>
<feature type="transmembrane region" description="Helical" evidence="1">
    <location>
        <begin position="130"/>
        <end position="153"/>
    </location>
</feature>
<dbReference type="GO" id="GO:0016747">
    <property type="term" value="F:acyltransferase activity, transferring groups other than amino-acyl groups"/>
    <property type="evidence" value="ECO:0007669"/>
    <property type="project" value="InterPro"/>
</dbReference>
<dbReference type="Proteomes" id="UP000219285">
    <property type="component" value="Chromosome"/>
</dbReference>
<sequence length="368" mass="42517">MTSSNTARLYYLDSMRAILMVLGVVMHSAQLYSLEEPLPLASQYHSIWMTYLYDTIHLFRMSAFFMVSGFFCYLTLNKYGGAKFLRLRLVRIAVPLITTIFTLNLLQFYFLQQGGWISGSLTHHFTSGVYIGHLWFLVNLLYYFIFSATLHSISPLPKARGLTDTSTFFRKCPVAILLLLLPMVTLSVMALNKLGIPIYTEKLGLFKPYSLLYYYVYFAFGYLLAANRSFYQNFMKINPLFSIAIIILGCLVNYLFVRDSSTLMMAIAEYGYLVAQWYSVALCFYLFSKLLDQKSHVMALFSEASYSVYLFHFIILILFSSVLVKLNFGPLLGTMLSIVVVTVCSFAIHFFIIRKFIFLRFLYNGRFY</sequence>
<evidence type="ECO:0000259" key="2">
    <source>
        <dbReference type="Pfam" id="PF01757"/>
    </source>
</evidence>
<keyword evidence="4" id="KW-1185">Reference proteome</keyword>
<feature type="transmembrane region" description="Helical" evidence="1">
    <location>
        <begin position="174"/>
        <end position="191"/>
    </location>
</feature>
<feature type="transmembrane region" description="Helical" evidence="1">
    <location>
        <begin position="263"/>
        <end position="287"/>
    </location>
</feature>
<keyword evidence="3" id="KW-0012">Acyltransferase</keyword>
<keyword evidence="1" id="KW-0812">Transmembrane</keyword>
<reference evidence="3 4" key="2">
    <citation type="submission" date="2020-04" db="EMBL/GenBank/DDBJ databases">
        <title>Complete genome sequence of Alteromonas pelagimontana 5.12T.</title>
        <authorList>
            <person name="Sinha R.K."/>
            <person name="Krishnan K.P."/>
            <person name="Kurian J.P."/>
        </authorList>
    </citation>
    <scope>NUCLEOTIDE SEQUENCE [LARGE SCALE GENOMIC DNA]</scope>
    <source>
        <strain evidence="3 4">5.12</strain>
    </source>
</reference>
<dbReference type="OrthoDB" id="341887at2"/>
<organism evidence="3 4">
    <name type="scientific">Alteromonas pelagimontana</name>
    <dbReference type="NCBI Taxonomy" id="1858656"/>
    <lineage>
        <taxon>Bacteria</taxon>
        <taxon>Pseudomonadati</taxon>
        <taxon>Pseudomonadota</taxon>
        <taxon>Gammaproteobacteria</taxon>
        <taxon>Alteromonadales</taxon>
        <taxon>Alteromonadaceae</taxon>
        <taxon>Alteromonas/Salinimonas group</taxon>
        <taxon>Alteromonas</taxon>
    </lineage>
</organism>
<dbReference type="EMBL" id="CP052766">
    <property type="protein sequence ID" value="QJR81990.1"/>
    <property type="molecule type" value="Genomic_DNA"/>
</dbReference>
<dbReference type="PANTHER" id="PTHR36927:SF3">
    <property type="entry name" value="GLUCANS BIOSYNTHESIS PROTEIN C"/>
    <property type="match status" value="1"/>
</dbReference>
<dbReference type="AlphaFoldDB" id="A0A6M4MHB3"/>
<keyword evidence="3" id="KW-0808">Transferase</keyword>
<name>A0A6M4MHB3_9ALTE</name>
<feature type="transmembrane region" description="Helical" evidence="1">
    <location>
        <begin position="334"/>
        <end position="353"/>
    </location>
</feature>
<keyword evidence="1" id="KW-1133">Transmembrane helix</keyword>
<proteinExistence type="predicted"/>
<dbReference type="RefSeq" id="WP_075610184.1">
    <property type="nucleotide sequence ID" value="NZ_CP052766.1"/>
</dbReference>
<dbReference type="PANTHER" id="PTHR36927">
    <property type="entry name" value="BLR4337 PROTEIN"/>
    <property type="match status" value="1"/>
</dbReference>
<dbReference type="Pfam" id="PF01757">
    <property type="entry name" value="Acyl_transf_3"/>
    <property type="match status" value="1"/>
</dbReference>
<dbReference type="InterPro" id="IPR050623">
    <property type="entry name" value="Glucan_succinyl_AcylTrfase"/>
</dbReference>
<protein>
    <submittedName>
        <fullName evidence="3">Acyltransferase family protein</fullName>
    </submittedName>
</protein>
<dbReference type="KEGG" id="apel:CA267_015125"/>
<gene>
    <name evidence="3" type="ORF">CA267_015125</name>
</gene>
<feature type="transmembrane region" description="Helical" evidence="1">
    <location>
        <begin position="237"/>
        <end position="257"/>
    </location>
</feature>
<feature type="transmembrane region" description="Helical" evidence="1">
    <location>
        <begin position="211"/>
        <end position="230"/>
    </location>
</feature>